<name>A0A560KW33_9BRAD</name>
<dbReference type="SUPFAM" id="SSF53756">
    <property type="entry name" value="UDP-Glycosyltransferase/glycogen phosphorylase"/>
    <property type="match status" value="1"/>
</dbReference>
<dbReference type="Gene3D" id="3.40.50.2000">
    <property type="entry name" value="Glycogen Phosphorylase B"/>
    <property type="match status" value="1"/>
</dbReference>
<reference evidence="1 2" key="1">
    <citation type="submission" date="2019-06" db="EMBL/GenBank/DDBJ databases">
        <title>Genomic Encyclopedia of Type Strains, Phase IV (KMG-V): Genome sequencing to study the core and pangenomes of soil and plant-associated prokaryotes.</title>
        <authorList>
            <person name="Whitman W."/>
        </authorList>
    </citation>
    <scope>NUCLEOTIDE SEQUENCE [LARGE SCALE GENOMIC DNA]</scope>
    <source>
        <strain evidence="1 2">BR 10355</strain>
    </source>
</reference>
<dbReference type="AlphaFoldDB" id="A0A560KW33"/>
<evidence type="ECO:0000313" key="2">
    <source>
        <dbReference type="Proteomes" id="UP000321304"/>
    </source>
</evidence>
<sequence length="265" mass="29011">MEYGDEIMGSGLARGAHARGVKIAFGDGRKIIWNECAHLIFRGNPNVAAPGQERADNLEWIEHYSGARRYYRFGSGERRQMIFASGTQRPGELFFDPSELEFAERVGDDFIVVEPNTVNDAPNKQWGRQNKRWGLDRYRGVAHLLRDRGFRVVQFDAGAQAIDGIERIATPSFRTACAVLARAALYVGPEGGLHHACAASPVNTPAVVIFGGFVSPAVTGYAQHVNLFTGEGLGCGNLDPCEHCRVCMSKISVEQVIDAAMSLLK</sequence>
<dbReference type="Proteomes" id="UP000321304">
    <property type="component" value="Unassembled WGS sequence"/>
</dbReference>
<dbReference type="GO" id="GO:0008713">
    <property type="term" value="F:ADP-heptose-lipopolysaccharide heptosyltransferase activity"/>
    <property type="evidence" value="ECO:0007669"/>
    <property type="project" value="TreeGrafter"/>
</dbReference>
<protein>
    <submittedName>
        <fullName evidence="1">Glycosyl transferase family 9 (Putative heptosyltransferase)</fullName>
    </submittedName>
</protein>
<dbReference type="PANTHER" id="PTHR30160:SF1">
    <property type="entry name" value="LIPOPOLYSACCHARIDE 1,2-N-ACETYLGLUCOSAMINETRANSFERASE-RELATED"/>
    <property type="match status" value="1"/>
</dbReference>
<keyword evidence="1" id="KW-0808">Transferase</keyword>
<evidence type="ECO:0000313" key="1">
    <source>
        <dbReference type="EMBL" id="TWB87319.1"/>
    </source>
</evidence>
<dbReference type="PANTHER" id="PTHR30160">
    <property type="entry name" value="TETRAACYLDISACCHARIDE 4'-KINASE-RELATED"/>
    <property type="match status" value="1"/>
</dbReference>
<keyword evidence="2" id="KW-1185">Reference proteome</keyword>
<gene>
    <name evidence="1" type="ORF">FBZ93_122100</name>
</gene>
<dbReference type="EMBL" id="VITY01000022">
    <property type="protein sequence ID" value="TWB87319.1"/>
    <property type="molecule type" value="Genomic_DNA"/>
</dbReference>
<dbReference type="InterPro" id="IPR051199">
    <property type="entry name" value="LPS_LOS_Heptosyltrfase"/>
</dbReference>
<organism evidence="1 2">
    <name type="scientific">Bradyrhizobium macuxiense</name>
    <dbReference type="NCBI Taxonomy" id="1755647"/>
    <lineage>
        <taxon>Bacteria</taxon>
        <taxon>Pseudomonadati</taxon>
        <taxon>Pseudomonadota</taxon>
        <taxon>Alphaproteobacteria</taxon>
        <taxon>Hyphomicrobiales</taxon>
        <taxon>Nitrobacteraceae</taxon>
        <taxon>Bradyrhizobium</taxon>
    </lineage>
</organism>
<comment type="caution">
    <text evidence="1">The sequence shown here is derived from an EMBL/GenBank/DDBJ whole genome shotgun (WGS) entry which is preliminary data.</text>
</comment>
<dbReference type="GO" id="GO:0005829">
    <property type="term" value="C:cytosol"/>
    <property type="evidence" value="ECO:0007669"/>
    <property type="project" value="TreeGrafter"/>
</dbReference>
<accession>A0A560KW33</accession>
<dbReference type="GO" id="GO:0009244">
    <property type="term" value="P:lipopolysaccharide core region biosynthetic process"/>
    <property type="evidence" value="ECO:0007669"/>
    <property type="project" value="TreeGrafter"/>
</dbReference>
<proteinExistence type="predicted"/>